<dbReference type="PANTHER" id="PTHR43531:SF11">
    <property type="entry name" value="METHYL-ACCEPTING CHEMOTAXIS PROTEIN 3"/>
    <property type="match status" value="1"/>
</dbReference>
<evidence type="ECO:0000259" key="8">
    <source>
        <dbReference type="PROSITE" id="PS50111"/>
    </source>
</evidence>
<feature type="region of interest" description="Disordered" evidence="6">
    <location>
        <begin position="772"/>
        <end position="803"/>
    </location>
</feature>
<evidence type="ECO:0000256" key="4">
    <source>
        <dbReference type="PROSITE-ProRule" id="PRU00284"/>
    </source>
</evidence>
<dbReference type="SMART" id="SM00283">
    <property type="entry name" value="MA"/>
    <property type="match status" value="1"/>
</dbReference>
<evidence type="ECO:0000256" key="3">
    <source>
        <dbReference type="ARBA" id="ARBA00029447"/>
    </source>
</evidence>
<dbReference type="Pfam" id="PF18575">
    <property type="entry name" value="HAMP_N3"/>
    <property type="match status" value="2"/>
</dbReference>
<keyword evidence="7" id="KW-1133">Transmembrane helix</keyword>
<dbReference type="InterPro" id="IPR041395">
    <property type="entry name" value="McpB_HAMP_3rd"/>
</dbReference>
<dbReference type="PANTHER" id="PTHR43531">
    <property type="entry name" value="PROTEIN ICFG"/>
    <property type="match status" value="1"/>
</dbReference>
<proteinExistence type="inferred from homology"/>
<dbReference type="RefSeq" id="WP_135615987.1">
    <property type="nucleotide sequence ID" value="NZ_RQFY01000006.1"/>
</dbReference>
<gene>
    <name evidence="10" type="ORF">EHQ52_14980</name>
</gene>
<sequence>MSVAQKLLTMFIIGLAGLGIIDGLSIYQMDRIQKAGGDSPLSVNIEKASTHFSNLRSLVFENYFNTDQTRKQEIVSKIQKNQEGLSSLFSKSLDLFSEKKEEELISSARFVSEEYLQTFASGILLENPNGLEEKEFRAREEIAANRFLSATKEISEYIAESNKRKSETTVTSIFTTSILIVSLSLGVITLFAILIWRINVQIRQQLGGDYSLLAKIAKKISSGDLSSEIDMDRLDQNGLLLHLSVLQSSLKELMLEMSKMSQEHEAGDIDVKMDSSKFKGAFKTMSDGINDMVFSHIAVKKKAMECFRQFGEGNMDADIEKLPGKKQFINETIDQVRGNIKGLIQEMSKMSQEHEAGDIDVKIDSSKFKGAFKTMSDGINDMVFSHIAVKKKAMECFKQFGEGNMDADIEKLPGKKRFINEAIDQVRSNIKGLIEDANALAEAAVLGKLDTRADASKHKGDFKRIIEGVNATLEAIVSPINEVMEIQSSLEQGDLTQFVKGNYKGKLGELRDSVNSTIEKLSRSISEVGKAASSFASASEEVSATSLTMSQGATEQSANVEETSASLEEITATIEQNADNSRQTEVMASSMVNHANEGGEAVRLAVQAMKDIAEKITSVEDIAYQTNLLALNAAIEAARAGEHGMGFAVVANEVRKLAERSQSYAGEISHFAKNSVNIAEKAGSLIEEIIPNITKISDLIKEVSAASREQKQGVGQINTAMSQLDRVTQQNAAASEELSSMAEELSAQAQGLQKVVQHFRITGMEETYSSSLMEPAYSGKSSGNHREHRNGNHNFDESKFGRF</sequence>
<dbReference type="InterPro" id="IPR051310">
    <property type="entry name" value="MCP_chemotaxis"/>
</dbReference>
<feature type="domain" description="HAMP" evidence="9">
    <location>
        <begin position="474"/>
        <end position="526"/>
    </location>
</feature>
<evidence type="ECO:0000256" key="7">
    <source>
        <dbReference type="SAM" id="Phobius"/>
    </source>
</evidence>
<dbReference type="SUPFAM" id="SSF58104">
    <property type="entry name" value="Methyl-accepting chemotaxis protein (MCP) signaling domain"/>
    <property type="match status" value="1"/>
</dbReference>
<evidence type="ECO:0000259" key="9">
    <source>
        <dbReference type="PROSITE" id="PS50885"/>
    </source>
</evidence>
<dbReference type="PRINTS" id="PR00260">
    <property type="entry name" value="CHEMTRNSDUCR"/>
</dbReference>
<dbReference type="GO" id="GO:0005886">
    <property type="term" value="C:plasma membrane"/>
    <property type="evidence" value="ECO:0007669"/>
    <property type="project" value="TreeGrafter"/>
</dbReference>
<evidence type="ECO:0000313" key="10">
    <source>
        <dbReference type="EMBL" id="TGL32583.1"/>
    </source>
</evidence>
<keyword evidence="2" id="KW-0145">Chemotaxis</keyword>
<dbReference type="Pfam" id="PF00015">
    <property type="entry name" value="MCPsignal"/>
    <property type="match status" value="1"/>
</dbReference>
<feature type="coiled-coil region" evidence="5">
    <location>
        <begin position="717"/>
        <end position="755"/>
    </location>
</feature>
<dbReference type="FunFam" id="1.10.287.950:FF:000001">
    <property type="entry name" value="Methyl-accepting chemotaxis sensory transducer"/>
    <property type="match status" value="1"/>
</dbReference>
<evidence type="ECO:0000256" key="6">
    <source>
        <dbReference type="SAM" id="MobiDB-lite"/>
    </source>
</evidence>
<dbReference type="InterPro" id="IPR003660">
    <property type="entry name" value="HAMP_dom"/>
</dbReference>
<comment type="subcellular location">
    <subcellularLocation>
        <location evidence="1">Membrane</location>
    </subcellularLocation>
</comment>
<dbReference type="CDD" id="cd17527">
    <property type="entry name" value="HAMP_II"/>
    <property type="match status" value="2"/>
</dbReference>
<dbReference type="InterPro" id="IPR004090">
    <property type="entry name" value="Chemotax_Me-accpt_rcpt"/>
</dbReference>
<evidence type="ECO:0000256" key="5">
    <source>
        <dbReference type="SAM" id="Coils"/>
    </source>
</evidence>
<dbReference type="GO" id="GO:0007165">
    <property type="term" value="P:signal transduction"/>
    <property type="evidence" value="ECO:0007669"/>
    <property type="project" value="UniProtKB-KW"/>
</dbReference>
<reference evidence="10" key="1">
    <citation type="journal article" date="2019" name="PLoS Negl. Trop. Dis.">
        <title>Revisiting the worldwide diversity of Leptospira species in the environment.</title>
        <authorList>
            <person name="Vincent A.T."/>
            <person name="Schiettekatte O."/>
            <person name="Bourhy P."/>
            <person name="Veyrier F.J."/>
            <person name="Picardeau M."/>
        </authorList>
    </citation>
    <scope>NUCLEOTIDE SEQUENCE [LARGE SCALE GENOMIC DNA]</scope>
    <source>
        <strain evidence="10">201800265</strain>
    </source>
</reference>
<dbReference type="AlphaFoldDB" id="A0A4R9J4E0"/>
<keyword evidence="7" id="KW-0472">Membrane</keyword>
<dbReference type="CDD" id="cd17528">
    <property type="entry name" value="HAMP_III"/>
    <property type="match status" value="2"/>
</dbReference>
<dbReference type="EMBL" id="RQFY01000006">
    <property type="protein sequence ID" value="TGL32583.1"/>
    <property type="molecule type" value="Genomic_DNA"/>
</dbReference>
<dbReference type="PROSITE" id="PS50885">
    <property type="entry name" value="HAMP"/>
    <property type="match status" value="1"/>
</dbReference>
<dbReference type="InterPro" id="IPR004089">
    <property type="entry name" value="MCPsignal_dom"/>
</dbReference>
<dbReference type="OrthoDB" id="334703at2"/>
<keyword evidence="5" id="KW-0175">Coiled coil</keyword>
<dbReference type="Gene3D" id="1.20.120.1530">
    <property type="match status" value="3"/>
</dbReference>
<dbReference type="CDD" id="cd11386">
    <property type="entry name" value="MCP_signal"/>
    <property type="match status" value="1"/>
</dbReference>
<dbReference type="Gene3D" id="1.10.287.950">
    <property type="entry name" value="Methyl-accepting chemotaxis protein"/>
    <property type="match status" value="1"/>
</dbReference>
<accession>A0A4R9J4E0</accession>
<feature type="transmembrane region" description="Helical" evidence="7">
    <location>
        <begin position="6"/>
        <end position="27"/>
    </location>
</feature>
<dbReference type="PROSITE" id="PS50111">
    <property type="entry name" value="CHEMOTAXIS_TRANSDUC_2"/>
    <property type="match status" value="1"/>
</dbReference>
<dbReference type="GO" id="GO:0004888">
    <property type="term" value="F:transmembrane signaling receptor activity"/>
    <property type="evidence" value="ECO:0007669"/>
    <property type="project" value="InterPro"/>
</dbReference>
<evidence type="ECO:0000256" key="2">
    <source>
        <dbReference type="ARBA" id="ARBA00022500"/>
    </source>
</evidence>
<dbReference type="Proteomes" id="UP000297871">
    <property type="component" value="Unassembled WGS sequence"/>
</dbReference>
<feature type="compositionally biased region" description="Basic and acidic residues" evidence="6">
    <location>
        <begin position="794"/>
        <end position="803"/>
    </location>
</feature>
<comment type="caution">
    <text evidence="10">The sequence shown here is derived from an EMBL/GenBank/DDBJ whole genome shotgun (WGS) entry which is preliminary data.</text>
</comment>
<keyword evidence="7" id="KW-0812">Transmembrane</keyword>
<organism evidence="10 11">
    <name type="scientific">Leptospira koniambonensis</name>
    <dbReference type="NCBI Taxonomy" id="2484950"/>
    <lineage>
        <taxon>Bacteria</taxon>
        <taxon>Pseudomonadati</taxon>
        <taxon>Spirochaetota</taxon>
        <taxon>Spirochaetia</taxon>
        <taxon>Leptospirales</taxon>
        <taxon>Leptospiraceae</taxon>
        <taxon>Leptospira</taxon>
    </lineage>
</organism>
<evidence type="ECO:0000256" key="1">
    <source>
        <dbReference type="ARBA" id="ARBA00004370"/>
    </source>
</evidence>
<protein>
    <submittedName>
        <fullName evidence="10">Methyl-accepting chemotaxis protein</fullName>
    </submittedName>
</protein>
<name>A0A4R9J4E0_9LEPT</name>
<feature type="domain" description="Methyl-accepting transducer" evidence="8">
    <location>
        <begin position="531"/>
        <end position="746"/>
    </location>
</feature>
<comment type="similarity">
    <text evidence="3">Belongs to the methyl-accepting chemotaxis (MCP) protein family.</text>
</comment>
<feature type="transmembrane region" description="Helical" evidence="7">
    <location>
        <begin position="173"/>
        <end position="196"/>
    </location>
</feature>
<dbReference type="Pfam" id="PF18947">
    <property type="entry name" value="HAMP_2"/>
    <property type="match status" value="1"/>
</dbReference>
<keyword evidence="4" id="KW-0807">Transducer</keyword>
<keyword evidence="11" id="KW-1185">Reference proteome</keyword>
<dbReference type="GO" id="GO:0006935">
    <property type="term" value="P:chemotaxis"/>
    <property type="evidence" value="ECO:0007669"/>
    <property type="project" value="UniProtKB-KW"/>
</dbReference>
<evidence type="ECO:0000313" key="11">
    <source>
        <dbReference type="Proteomes" id="UP000297871"/>
    </source>
</evidence>